<accession>A0A1R1F502</accession>
<reference evidence="3 4" key="1">
    <citation type="submission" date="2016-11" db="EMBL/GenBank/DDBJ databases">
        <title>Paenibacillus species isolates.</title>
        <authorList>
            <person name="Beno S.M."/>
        </authorList>
    </citation>
    <scope>NUCLEOTIDE SEQUENCE [LARGE SCALE GENOMIC DNA]</scope>
    <source>
        <strain evidence="3 4">FSL R5-0378</strain>
    </source>
</reference>
<dbReference type="PANTHER" id="PTHR10587:SF80">
    <property type="entry name" value="CHITOOLIGOSACCHARIDE DEACETYLASE"/>
    <property type="match status" value="1"/>
</dbReference>
<feature type="domain" description="NodB homology" evidence="2">
    <location>
        <begin position="140"/>
        <end position="316"/>
    </location>
</feature>
<dbReference type="PANTHER" id="PTHR10587">
    <property type="entry name" value="GLYCOSYL TRANSFERASE-RELATED"/>
    <property type="match status" value="1"/>
</dbReference>
<name>A0A1R1F502_9BACL</name>
<evidence type="ECO:0000313" key="4">
    <source>
        <dbReference type="Proteomes" id="UP000187172"/>
    </source>
</evidence>
<dbReference type="STRING" id="297318.BK138_07845"/>
<dbReference type="InterPro" id="IPR050248">
    <property type="entry name" value="Polysacc_deacetylase_ArnD"/>
</dbReference>
<dbReference type="GO" id="GO:0016810">
    <property type="term" value="F:hydrolase activity, acting on carbon-nitrogen (but not peptide) bonds"/>
    <property type="evidence" value="ECO:0007669"/>
    <property type="project" value="InterPro"/>
</dbReference>
<dbReference type="AlphaFoldDB" id="A0A1R1F502"/>
<evidence type="ECO:0000256" key="1">
    <source>
        <dbReference type="SAM" id="SignalP"/>
    </source>
</evidence>
<dbReference type="Pfam" id="PF01522">
    <property type="entry name" value="Polysacc_deac_1"/>
    <property type="match status" value="1"/>
</dbReference>
<dbReference type="InterPro" id="IPR011330">
    <property type="entry name" value="Glyco_hydro/deAcase_b/a-brl"/>
</dbReference>
<feature type="chain" id="PRO_5038851018" description="NodB homology domain-containing protein" evidence="1">
    <location>
        <begin position="25"/>
        <end position="333"/>
    </location>
</feature>
<organism evidence="3 4">
    <name type="scientific">Paenibacillus rhizosphaerae</name>
    <dbReference type="NCBI Taxonomy" id="297318"/>
    <lineage>
        <taxon>Bacteria</taxon>
        <taxon>Bacillati</taxon>
        <taxon>Bacillota</taxon>
        <taxon>Bacilli</taxon>
        <taxon>Bacillales</taxon>
        <taxon>Paenibacillaceae</taxon>
        <taxon>Paenibacillus</taxon>
    </lineage>
</organism>
<dbReference type="CDD" id="cd10950">
    <property type="entry name" value="CE4_BsYlxY_like"/>
    <property type="match status" value="1"/>
</dbReference>
<keyword evidence="4" id="KW-1185">Reference proteome</keyword>
<proteinExistence type="predicted"/>
<comment type="caution">
    <text evidence="3">The sequence shown here is derived from an EMBL/GenBank/DDBJ whole genome shotgun (WGS) entry which is preliminary data.</text>
</comment>
<dbReference type="InterPro" id="IPR002509">
    <property type="entry name" value="NODB_dom"/>
</dbReference>
<dbReference type="Proteomes" id="UP000187172">
    <property type="component" value="Unassembled WGS sequence"/>
</dbReference>
<keyword evidence="1" id="KW-0732">Signal</keyword>
<sequence>MSGKMNGRRTAIVLACFATIVGLAQTGAVGDYFQDVRHHLTAQTAFEPQTDEKQLDPLYKQIQEKAEATRIPPVDAVVDRVWKAIPGYNGLEIDVDETYKRAKAQGATAPITYVYRQIPPRVNLGDLAAEPIYKGNPKKPMVSLMINVAWGDEYIVPMLDTLDAENVKATFFFDGSWLKKNPEMAKEIQKRGHELENHAYTHPNMSQLSRERATLEISKTQQLLKDTLGVTNKWFAPPSGDFNQQTVQIAASLGLKTVLWTLDTVDWRKPSPDSIVNKISAKVEPGTLILMHPTSSSSQALKGMIRVIKAKGLVLGTVSQTLSPERVTAPKVE</sequence>
<evidence type="ECO:0000313" key="3">
    <source>
        <dbReference type="EMBL" id="OMF59147.1"/>
    </source>
</evidence>
<dbReference type="SUPFAM" id="SSF88713">
    <property type="entry name" value="Glycoside hydrolase/deacetylase"/>
    <property type="match status" value="1"/>
</dbReference>
<dbReference type="EMBL" id="MRTP01000001">
    <property type="protein sequence ID" value="OMF59147.1"/>
    <property type="molecule type" value="Genomic_DNA"/>
</dbReference>
<evidence type="ECO:0000259" key="2">
    <source>
        <dbReference type="PROSITE" id="PS51677"/>
    </source>
</evidence>
<gene>
    <name evidence="3" type="ORF">BK138_07845</name>
</gene>
<dbReference type="PROSITE" id="PS51677">
    <property type="entry name" value="NODB"/>
    <property type="match status" value="1"/>
</dbReference>
<protein>
    <recommendedName>
        <fullName evidence="2">NodB homology domain-containing protein</fullName>
    </recommendedName>
</protein>
<feature type="signal peptide" evidence="1">
    <location>
        <begin position="1"/>
        <end position="24"/>
    </location>
</feature>
<dbReference type="GO" id="GO:0016020">
    <property type="term" value="C:membrane"/>
    <property type="evidence" value="ECO:0007669"/>
    <property type="project" value="TreeGrafter"/>
</dbReference>
<dbReference type="Gene3D" id="3.20.20.370">
    <property type="entry name" value="Glycoside hydrolase/deacetylase"/>
    <property type="match status" value="1"/>
</dbReference>
<dbReference type="GO" id="GO:0005975">
    <property type="term" value="P:carbohydrate metabolic process"/>
    <property type="evidence" value="ECO:0007669"/>
    <property type="project" value="InterPro"/>
</dbReference>